<organism evidence="1">
    <name type="scientific">marine sediment metagenome</name>
    <dbReference type="NCBI Taxonomy" id="412755"/>
    <lineage>
        <taxon>unclassified sequences</taxon>
        <taxon>metagenomes</taxon>
        <taxon>ecological metagenomes</taxon>
    </lineage>
</organism>
<dbReference type="EMBL" id="LAZR01044597">
    <property type="protein sequence ID" value="KKL04262.1"/>
    <property type="molecule type" value="Genomic_DNA"/>
</dbReference>
<sequence>MGGSFGNYLEDKILDHILKVAVYTPATNLFIALYTVAPTDVGGGTELSGGGYLRTVCNSWDPSSGGASANAIQVLFPEATGDWGTIVAFAIWDAQSGGNFLKWGDLTQSRAIPDKDSAKFVIGDLQVTLD</sequence>
<reference evidence="1" key="1">
    <citation type="journal article" date="2015" name="Nature">
        <title>Complex archaea that bridge the gap between prokaryotes and eukaryotes.</title>
        <authorList>
            <person name="Spang A."/>
            <person name="Saw J.H."/>
            <person name="Jorgensen S.L."/>
            <person name="Zaremba-Niedzwiedzka K."/>
            <person name="Martijn J."/>
            <person name="Lind A.E."/>
            <person name="van Eijk R."/>
            <person name="Schleper C."/>
            <person name="Guy L."/>
            <person name="Ettema T.J."/>
        </authorList>
    </citation>
    <scope>NUCLEOTIDE SEQUENCE</scope>
</reference>
<dbReference type="Pfam" id="PF23140">
    <property type="entry name" value="Gp80"/>
    <property type="match status" value="1"/>
</dbReference>
<name>A0A0F9ARL6_9ZZZZ</name>
<gene>
    <name evidence="1" type="ORF">LCGC14_2617840</name>
</gene>
<evidence type="ECO:0000313" key="1">
    <source>
        <dbReference type="EMBL" id="KKL04262.1"/>
    </source>
</evidence>
<comment type="caution">
    <text evidence="1">The sequence shown here is derived from an EMBL/GenBank/DDBJ whole genome shotgun (WGS) entry which is preliminary data.</text>
</comment>
<dbReference type="InterPro" id="IPR056908">
    <property type="entry name" value="Gp80-like"/>
</dbReference>
<dbReference type="AlphaFoldDB" id="A0A0F9ARL6"/>
<protein>
    <submittedName>
        <fullName evidence="1">Uncharacterized protein</fullName>
    </submittedName>
</protein>
<proteinExistence type="predicted"/>
<accession>A0A0F9ARL6</accession>